<evidence type="ECO:0000259" key="2">
    <source>
        <dbReference type="Pfam" id="PF01757"/>
    </source>
</evidence>
<dbReference type="Pfam" id="PF01757">
    <property type="entry name" value="Acyl_transf_3"/>
    <property type="match status" value="1"/>
</dbReference>
<feature type="transmembrane region" description="Helical" evidence="1">
    <location>
        <begin position="157"/>
        <end position="176"/>
    </location>
</feature>
<reference evidence="3 4" key="1">
    <citation type="submission" date="2024-09" db="EMBL/GenBank/DDBJ databases">
        <authorList>
            <person name="Sun Q."/>
            <person name="Mori K."/>
        </authorList>
    </citation>
    <scope>NUCLEOTIDE SEQUENCE [LARGE SCALE GENOMIC DNA]</scope>
    <source>
        <strain evidence="3 4">JCM 13519</strain>
    </source>
</reference>
<gene>
    <name evidence="3" type="ORF">ACFFPI_04245</name>
</gene>
<dbReference type="PANTHER" id="PTHR23028">
    <property type="entry name" value="ACETYLTRANSFERASE"/>
    <property type="match status" value="1"/>
</dbReference>
<organism evidence="3 4">
    <name type="scientific">Arthrobacter methylotrophus</name>
    <dbReference type="NCBI Taxonomy" id="121291"/>
    <lineage>
        <taxon>Bacteria</taxon>
        <taxon>Bacillati</taxon>
        <taxon>Actinomycetota</taxon>
        <taxon>Actinomycetes</taxon>
        <taxon>Micrococcales</taxon>
        <taxon>Micrococcaceae</taxon>
        <taxon>Arthrobacter</taxon>
    </lineage>
</organism>
<dbReference type="PANTHER" id="PTHR23028:SF53">
    <property type="entry name" value="ACYL_TRANSF_3 DOMAIN-CONTAINING PROTEIN"/>
    <property type="match status" value="1"/>
</dbReference>
<feature type="transmembrane region" description="Helical" evidence="1">
    <location>
        <begin position="396"/>
        <end position="420"/>
    </location>
</feature>
<keyword evidence="1" id="KW-0472">Membrane</keyword>
<feature type="transmembrane region" description="Helical" evidence="1">
    <location>
        <begin position="188"/>
        <end position="211"/>
    </location>
</feature>
<evidence type="ECO:0000256" key="1">
    <source>
        <dbReference type="SAM" id="Phobius"/>
    </source>
</evidence>
<feature type="transmembrane region" description="Helical" evidence="1">
    <location>
        <begin position="355"/>
        <end position="375"/>
    </location>
</feature>
<dbReference type="InterPro" id="IPR002656">
    <property type="entry name" value="Acyl_transf_3_dom"/>
</dbReference>
<feature type="transmembrane region" description="Helical" evidence="1">
    <location>
        <begin position="331"/>
        <end position="349"/>
    </location>
</feature>
<protein>
    <submittedName>
        <fullName evidence="3">Acyltransferase family protein</fullName>
        <ecNumber evidence="3">2.3.-.-</ecNumber>
    </submittedName>
</protein>
<dbReference type="InterPro" id="IPR050879">
    <property type="entry name" value="Acyltransferase_3"/>
</dbReference>
<dbReference type="GO" id="GO:0016746">
    <property type="term" value="F:acyltransferase activity"/>
    <property type="evidence" value="ECO:0007669"/>
    <property type="project" value="UniProtKB-KW"/>
</dbReference>
<dbReference type="EC" id="2.3.-.-" evidence="3"/>
<evidence type="ECO:0000313" key="4">
    <source>
        <dbReference type="Proteomes" id="UP001589536"/>
    </source>
</evidence>
<keyword evidence="1" id="KW-1133">Transmembrane helix</keyword>
<comment type="caution">
    <text evidence="3">The sequence shown here is derived from an EMBL/GenBank/DDBJ whole genome shotgun (WGS) entry which is preliminary data.</text>
</comment>
<proteinExistence type="predicted"/>
<name>A0ABV5ULG3_9MICC</name>
<keyword evidence="3" id="KW-0808">Transferase</keyword>
<dbReference type="Proteomes" id="UP001589536">
    <property type="component" value="Unassembled WGS sequence"/>
</dbReference>
<feature type="transmembrane region" description="Helical" evidence="1">
    <location>
        <begin position="251"/>
        <end position="269"/>
    </location>
</feature>
<feature type="transmembrane region" description="Helical" evidence="1">
    <location>
        <begin position="44"/>
        <end position="65"/>
    </location>
</feature>
<keyword evidence="3" id="KW-0012">Acyltransferase</keyword>
<keyword evidence="4" id="KW-1185">Reference proteome</keyword>
<accession>A0ABV5ULG3</accession>
<evidence type="ECO:0000313" key="3">
    <source>
        <dbReference type="EMBL" id="MFB9713362.1"/>
    </source>
</evidence>
<feature type="domain" description="Acyltransferase 3" evidence="2">
    <location>
        <begin position="17"/>
        <end position="362"/>
    </location>
</feature>
<feature type="transmembrane region" description="Helical" evidence="1">
    <location>
        <begin position="275"/>
        <end position="293"/>
    </location>
</feature>
<dbReference type="RefSeq" id="WP_345034085.1">
    <property type="nucleotide sequence ID" value="NZ_BAABED010000001.1"/>
</dbReference>
<sequence length="449" mass="49230">MTLAPPDFPVASVALRNKGLDALRGAAVTAVLLFHAFPTALPGGFLGVDLFFVLSGYLITGALLRSLTIDGLLRVRRFWSRRLRRLLPALVLLLPTVTVLSLLVPLGPLAGLRQQWLTALTFTSNWFQIGAEERYFAHAEPPLLMHLWSLGVEEQFYLFWPLVFGAGWCLLGKCSVRLRDSADARRYFLAWVAIAMAVASATAMGVQGFAGDPSGRAYLGTDTHAFGLLAGSALALWPGRRGWLRPWARNPLVLAAVVVLAFFCLTMEGTDPFPYLGGLVVVVTATCVLVRACTVPGRQTRDPGAERIPRSGRYLVRGTSSVFRWLGQRSYGLYLWHWPLLVLIMPLVTPELRTIAAALILGLSAGVAHLSWELVEKPILQCSAIPALTQSIRKRLRPFHMGTTLVLTVCLCLGSISALANSPSHSLLRERLQQQQQHLTQTDVKRGTP</sequence>
<feature type="transmembrane region" description="Helical" evidence="1">
    <location>
        <begin position="217"/>
        <end position="239"/>
    </location>
</feature>
<dbReference type="EMBL" id="JBHMBH010000009">
    <property type="protein sequence ID" value="MFB9713362.1"/>
    <property type="molecule type" value="Genomic_DNA"/>
</dbReference>
<keyword evidence="1" id="KW-0812">Transmembrane</keyword>
<feature type="transmembrane region" description="Helical" evidence="1">
    <location>
        <begin position="86"/>
        <end position="107"/>
    </location>
</feature>